<evidence type="ECO:0000313" key="1">
    <source>
        <dbReference type="EMBL" id="QFY56138.1"/>
    </source>
</evidence>
<dbReference type="RefSeq" id="WP_096345076.1">
    <property type="nucleotide sequence ID" value="NZ_CP033116.1"/>
</dbReference>
<evidence type="ECO:0000313" key="2">
    <source>
        <dbReference type="Proteomes" id="UP000344571"/>
    </source>
</evidence>
<organism evidence="1 2">
    <name type="scientific">Halopseudomonas pelagia</name>
    <dbReference type="NCBI Taxonomy" id="553151"/>
    <lineage>
        <taxon>Bacteria</taxon>
        <taxon>Pseudomonadati</taxon>
        <taxon>Pseudomonadota</taxon>
        <taxon>Gammaproteobacteria</taxon>
        <taxon>Pseudomonadales</taxon>
        <taxon>Pseudomonadaceae</taxon>
        <taxon>Halopseudomonas</taxon>
    </lineage>
</organism>
<keyword evidence="2" id="KW-1185">Reference proteome</keyword>
<gene>
    <name evidence="1" type="ORF">EAO82_07005</name>
</gene>
<dbReference type="Proteomes" id="UP000344571">
    <property type="component" value="Chromosome"/>
</dbReference>
<proteinExistence type="predicted"/>
<dbReference type="EMBL" id="CP033116">
    <property type="protein sequence ID" value="QFY56138.1"/>
    <property type="molecule type" value="Genomic_DNA"/>
</dbReference>
<reference evidence="1 2" key="1">
    <citation type="submission" date="2018-10" db="EMBL/GenBank/DDBJ databases">
        <title>Complete genome sequence of Pseudomonas pelagia strain Kongs-67.</title>
        <authorList>
            <person name="Sinha R.K."/>
            <person name="Krishnan K."/>
        </authorList>
    </citation>
    <scope>NUCLEOTIDE SEQUENCE [LARGE SCALE GENOMIC DNA]</scope>
    <source>
        <strain evidence="1 2">Kongs-67</strain>
    </source>
</reference>
<accession>A0ABX6CNE6</accession>
<protein>
    <submittedName>
        <fullName evidence="1">Uncharacterized protein</fullName>
    </submittedName>
</protein>
<name>A0ABX6CNE6_9GAMM</name>
<sequence>MTMGHLLNQCQVALLDGIWHPPLNIQVETATSAVLKNMLETGGDFGPFGKAQKYRFVYEKNASLEISLEGEIVGGALPSEEIN</sequence>